<dbReference type="SUPFAM" id="SSF53474">
    <property type="entry name" value="alpha/beta-Hydrolases"/>
    <property type="match status" value="1"/>
</dbReference>
<dbReference type="PANTHER" id="PTHR48081">
    <property type="entry name" value="AB HYDROLASE SUPERFAMILY PROTEIN C4A8.06C"/>
    <property type="match status" value="1"/>
</dbReference>
<evidence type="ECO:0000313" key="3">
    <source>
        <dbReference type="EMBL" id="QKX60396.1"/>
    </source>
</evidence>
<reference evidence="4" key="1">
    <citation type="submission" date="2020-06" db="EMBL/GenBank/DDBJ databases">
        <title>A chromosome-scale genome assembly of Talaromyces rugulosus W13939.</title>
        <authorList>
            <person name="Wang B."/>
            <person name="Guo L."/>
            <person name="Ye K."/>
            <person name="Wang L."/>
        </authorList>
    </citation>
    <scope>NUCLEOTIDE SEQUENCE [LARGE SCALE GENOMIC DNA]</scope>
    <source>
        <strain evidence="4">W13939</strain>
    </source>
</reference>
<sequence>MENFSYVKTTHTFKAIKGEDLRLDVLCSPEPQAQKKPAILFFHGGYVITGDRQGYPRWLPTEAIRRGWTFISADYRCLPESTGHEVIADCVDAYLYVSRILAKDIYSIDDNRIILAGGSGGGYCAVACAQQLIRNYNHSQRVASRNTDKYTHFPRPAAVLALYPMVDLLSSWWTAESHEDSTLSAKKMELVQTKIRHRIANENFSFGEMFAETDEEVYEQPRWELVRYILQSATFADHLTGIDGLCEKLASKSISSSMQIHQEKTSSPESYEQLKSDLVPENARKLFPVDFDNMSSEFPPLFVVHGQGDRDVPLEDSKVLVSRCHQLNVPVQYWWLEGLDHCFDFEYSDLENSTVGINDVGLVGLKSIVSALESLVGI</sequence>
<gene>
    <name evidence="3" type="ORF">TRUGW13939_07541</name>
</gene>
<dbReference type="AlphaFoldDB" id="A0A7H8R2Q4"/>
<keyword evidence="4" id="KW-1185">Reference proteome</keyword>
<name>A0A7H8R2Q4_TALRU</name>
<accession>A0A7H8R2Q4</accession>
<evidence type="ECO:0000259" key="2">
    <source>
        <dbReference type="Pfam" id="PF07859"/>
    </source>
</evidence>
<organism evidence="3 4">
    <name type="scientific">Talaromyces rugulosus</name>
    <name type="common">Penicillium rugulosum</name>
    <dbReference type="NCBI Taxonomy" id="121627"/>
    <lineage>
        <taxon>Eukaryota</taxon>
        <taxon>Fungi</taxon>
        <taxon>Dikarya</taxon>
        <taxon>Ascomycota</taxon>
        <taxon>Pezizomycotina</taxon>
        <taxon>Eurotiomycetes</taxon>
        <taxon>Eurotiomycetidae</taxon>
        <taxon>Eurotiales</taxon>
        <taxon>Trichocomaceae</taxon>
        <taxon>Talaromyces</taxon>
        <taxon>Talaromyces sect. Islandici</taxon>
    </lineage>
</organism>
<dbReference type="Proteomes" id="UP000509510">
    <property type="component" value="Chromosome IV"/>
</dbReference>
<protein>
    <recommendedName>
        <fullName evidence="2">Alpha/beta hydrolase fold-3 domain-containing protein</fullName>
    </recommendedName>
</protein>
<dbReference type="OrthoDB" id="19653at2759"/>
<dbReference type="PANTHER" id="PTHR48081:SF3">
    <property type="entry name" value="ALPHA_BETA HYDROLASE FOLD-3 DOMAIN-CONTAINING PROTEIN"/>
    <property type="match status" value="1"/>
</dbReference>
<dbReference type="InterPro" id="IPR029058">
    <property type="entry name" value="AB_hydrolase_fold"/>
</dbReference>
<keyword evidence="1" id="KW-0378">Hydrolase</keyword>
<proteinExistence type="predicted"/>
<evidence type="ECO:0000313" key="4">
    <source>
        <dbReference type="Proteomes" id="UP000509510"/>
    </source>
</evidence>
<feature type="domain" description="Alpha/beta hydrolase fold-3" evidence="2">
    <location>
        <begin position="39"/>
        <end position="192"/>
    </location>
</feature>
<dbReference type="GO" id="GO:0016787">
    <property type="term" value="F:hydrolase activity"/>
    <property type="evidence" value="ECO:0007669"/>
    <property type="project" value="UniProtKB-KW"/>
</dbReference>
<dbReference type="GeneID" id="55995032"/>
<dbReference type="RefSeq" id="XP_035346573.1">
    <property type="nucleotide sequence ID" value="XM_035490680.1"/>
</dbReference>
<dbReference type="InterPro" id="IPR013094">
    <property type="entry name" value="AB_hydrolase_3"/>
</dbReference>
<dbReference type="KEGG" id="trg:TRUGW13939_07541"/>
<dbReference type="InterPro" id="IPR050300">
    <property type="entry name" value="GDXG_lipolytic_enzyme"/>
</dbReference>
<dbReference type="Pfam" id="PF07859">
    <property type="entry name" value="Abhydrolase_3"/>
    <property type="match status" value="1"/>
</dbReference>
<evidence type="ECO:0000256" key="1">
    <source>
        <dbReference type="ARBA" id="ARBA00022801"/>
    </source>
</evidence>
<dbReference type="Gene3D" id="3.40.50.1820">
    <property type="entry name" value="alpha/beta hydrolase"/>
    <property type="match status" value="1"/>
</dbReference>
<dbReference type="EMBL" id="CP055901">
    <property type="protein sequence ID" value="QKX60396.1"/>
    <property type="molecule type" value="Genomic_DNA"/>
</dbReference>